<proteinExistence type="predicted"/>
<dbReference type="Pfam" id="PF18844">
    <property type="entry name" value="baeRF_family2"/>
    <property type="match status" value="1"/>
</dbReference>
<reference evidence="2" key="1">
    <citation type="submission" date="2020-12" db="EMBL/GenBank/DDBJ databases">
        <title>Sanguibacter suaedae sp. nov., isolated from Suaeda aralocaspica.</title>
        <authorList>
            <person name="Ma Q."/>
        </authorList>
    </citation>
    <scope>NUCLEOTIDE SEQUENCE</scope>
    <source>
        <strain evidence="2">YZGR15</strain>
    </source>
</reference>
<protein>
    <recommendedName>
        <fullName evidence="4">Peptide chain release factor 1</fullName>
    </recommendedName>
</protein>
<dbReference type="EMBL" id="JAEINH010000006">
    <property type="protein sequence ID" value="MBI9115038.1"/>
    <property type="molecule type" value="Genomic_DNA"/>
</dbReference>
<dbReference type="RefSeq" id="WP_198733609.1">
    <property type="nucleotide sequence ID" value="NZ_JAEINH010000006.1"/>
</dbReference>
<sequence length="402" mass="43212">MKIDWLKPLIGHDGPFTSVYIDATRADEAGEREVENRWKGLRRILEREGAPEAILEEIGERLARPTHVAGPHGRFVVAAHGEIVLDKLLSNPPVRESASHGPLPCLLPAAHAADQSVARLVVEVNREGADLTYVESARALGGSLEKIRTAVSGGHDVISKAHAGGWSHRRFESRAEDSWERNAEAVAAEIDSVVIESTPEVVILTGDVRAVALVRGALAKRSADLAIEVPGGSRNDGVKDDVFRDRLDEALDRFREGRRSVVLDHFRQEHGRDGAATSSLDDVVTVLQRGQVAELIFDESEAITADRLGDRQLWVGEELLQIGTSRAQLDDIGAGSSAREMTADVALVRAALGQDAGITFAPAGSVDLPDGVGAVLRWHDQSTPSEGAPSLSSDTERLHDVG</sequence>
<dbReference type="Gene3D" id="3.30.420.60">
    <property type="entry name" value="eRF1 domain 2"/>
    <property type="match status" value="1"/>
</dbReference>
<accession>A0A934I4F6</accession>
<evidence type="ECO:0008006" key="4">
    <source>
        <dbReference type="Google" id="ProtNLM"/>
    </source>
</evidence>
<evidence type="ECO:0000256" key="1">
    <source>
        <dbReference type="SAM" id="MobiDB-lite"/>
    </source>
</evidence>
<dbReference type="InterPro" id="IPR042226">
    <property type="entry name" value="eFR1_2_sf"/>
</dbReference>
<dbReference type="InterPro" id="IPR040701">
    <property type="entry name" value="Bact_RF_family2"/>
</dbReference>
<dbReference type="Proteomes" id="UP000602087">
    <property type="component" value="Unassembled WGS sequence"/>
</dbReference>
<feature type="compositionally biased region" description="Polar residues" evidence="1">
    <location>
        <begin position="381"/>
        <end position="393"/>
    </location>
</feature>
<organism evidence="2 3">
    <name type="scientific">Sanguibacter suaedae</name>
    <dbReference type="NCBI Taxonomy" id="2795737"/>
    <lineage>
        <taxon>Bacteria</taxon>
        <taxon>Bacillati</taxon>
        <taxon>Actinomycetota</taxon>
        <taxon>Actinomycetes</taxon>
        <taxon>Micrococcales</taxon>
        <taxon>Sanguibacteraceae</taxon>
        <taxon>Sanguibacter</taxon>
    </lineage>
</organism>
<comment type="caution">
    <text evidence="2">The sequence shown here is derived from an EMBL/GenBank/DDBJ whole genome shotgun (WGS) entry which is preliminary data.</text>
</comment>
<evidence type="ECO:0000313" key="3">
    <source>
        <dbReference type="Proteomes" id="UP000602087"/>
    </source>
</evidence>
<feature type="region of interest" description="Disordered" evidence="1">
    <location>
        <begin position="380"/>
        <end position="402"/>
    </location>
</feature>
<dbReference type="SUPFAM" id="SSF53137">
    <property type="entry name" value="Translational machinery components"/>
    <property type="match status" value="1"/>
</dbReference>
<dbReference type="AlphaFoldDB" id="A0A934I4F6"/>
<keyword evidence="3" id="KW-1185">Reference proteome</keyword>
<name>A0A934I4F6_9MICO</name>
<gene>
    <name evidence="2" type="ORF">JAV76_08435</name>
</gene>
<evidence type="ECO:0000313" key="2">
    <source>
        <dbReference type="EMBL" id="MBI9115038.1"/>
    </source>
</evidence>